<keyword evidence="2" id="KW-1185">Reference proteome</keyword>
<evidence type="ECO:0000313" key="2">
    <source>
        <dbReference type="Proteomes" id="UP000239590"/>
    </source>
</evidence>
<comment type="caution">
    <text evidence="1">The sequence shown here is derived from an EMBL/GenBank/DDBJ whole genome shotgun (WGS) entry which is preliminary data.</text>
</comment>
<protein>
    <recommendedName>
        <fullName evidence="3">Thiol-disulfide oxidoreductase</fullName>
    </recommendedName>
</protein>
<evidence type="ECO:0000313" key="1">
    <source>
        <dbReference type="EMBL" id="PQA60444.1"/>
    </source>
</evidence>
<dbReference type="InterPro" id="IPR052927">
    <property type="entry name" value="DCC_oxidoreductase"/>
</dbReference>
<dbReference type="PANTHER" id="PTHR33639:SF2">
    <property type="entry name" value="DUF393 DOMAIN-CONTAINING PROTEIN"/>
    <property type="match status" value="1"/>
</dbReference>
<dbReference type="PANTHER" id="PTHR33639">
    <property type="entry name" value="THIOL-DISULFIDE OXIDOREDUCTASE DCC"/>
    <property type="match status" value="1"/>
</dbReference>
<name>A0A2S7IRW1_9BACT</name>
<dbReference type="EMBL" id="PTRA01000001">
    <property type="protein sequence ID" value="PQA60444.1"/>
    <property type="molecule type" value="Genomic_DNA"/>
</dbReference>
<gene>
    <name evidence="1" type="ORF">C5O19_12740</name>
</gene>
<evidence type="ECO:0008006" key="3">
    <source>
        <dbReference type="Google" id="ProtNLM"/>
    </source>
</evidence>
<dbReference type="GO" id="GO:0015035">
    <property type="term" value="F:protein-disulfide reductase activity"/>
    <property type="evidence" value="ECO:0007669"/>
    <property type="project" value="InterPro"/>
</dbReference>
<dbReference type="Pfam" id="PF04134">
    <property type="entry name" value="DCC1-like"/>
    <property type="match status" value="1"/>
</dbReference>
<reference evidence="2" key="1">
    <citation type="submission" date="2018-02" db="EMBL/GenBank/DDBJ databases">
        <title>Genome sequencing of Solimonas sp. HR-BB.</title>
        <authorList>
            <person name="Lee Y."/>
            <person name="Jeon C.O."/>
        </authorList>
    </citation>
    <scope>NUCLEOTIDE SEQUENCE [LARGE SCALE GENOMIC DNA]</scope>
    <source>
        <strain evidence="2">HR-U</strain>
    </source>
</reference>
<sequence>MAVILFDGVCNFCNATINYIMDHDGGRHQFASLQSAYGQSILDQLNRPSLDFDSVLLWEDGRIYEKSEAALRIAHHVKGWQWLWTLRFLPLSIRDRVYGLIARNRYRWFGKRESCRLPSPKERLRFVG</sequence>
<proteinExistence type="predicted"/>
<organism evidence="1 2">
    <name type="scientific">Siphonobacter curvatus</name>
    <dbReference type="NCBI Taxonomy" id="2094562"/>
    <lineage>
        <taxon>Bacteria</taxon>
        <taxon>Pseudomonadati</taxon>
        <taxon>Bacteroidota</taxon>
        <taxon>Cytophagia</taxon>
        <taxon>Cytophagales</taxon>
        <taxon>Cytophagaceae</taxon>
        <taxon>Siphonobacter</taxon>
    </lineage>
</organism>
<dbReference type="Proteomes" id="UP000239590">
    <property type="component" value="Unassembled WGS sequence"/>
</dbReference>
<dbReference type="OrthoDB" id="9785438at2"/>
<dbReference type="AlphaFoldDB" id="A0A2S7IRW1"/>
<dbReference type="InterPro" id="IPR007263">
    <property type="entry name" value="DCC1-like"/>
</dbReference>
<accession>A0A2S7IRW1</accession>
<dbReference type="RefSeq" id="WP_104712750.1">
    <property type="nucleotide sequence ID" value="NZ_PTRA01000001.1"/>
</dbReference>